<accession>A0AAW9RR67</accession>
<dbReference type="RefSeq" id="WP_340328501.1">
    <property type="nucleotide sequence ID" value="NZ_JAZHOF010000002.1"/>
</dbReference>
<reference evidence="1 2" key="1">
    <citation type="submission" date="2024-02" db="EMBL/GenBank/DDBJ databases">
        <title>Genome analysis and characterization of Microbaculum marinisediminis sp. nov., isolated from marine sediment.</title>
        <authorList>
            <person name="Du Z.-J."/>
            <person name="Ye Y.-Q."/>
            <person name="Zhang Z.-R."/>
            <person name="Yuan S.-M."/>
            <person name="Zhang X.-Y."/>
        </authorList>
    </citation>
    <scope>NUCLEOTIDE SEQUENCE [LARGE SCALE GENOMIC DNA]</scope>
    <source>
        <strain evidence="1 2">SDUM1044001</strain>
    </source>
</reference>
<name>A0AAW9RR67_9HYPH</name>
<protein>
    <submittedName>
        <fullName evidence="1">Uncharacterized protein</fullName>
    </submittedName>
</protein>
<proteinExistence type="predicted"/>
<evidence type="ECO:0000313" key="1">
    <source>
        <dbReference type="EMBL" id="MEJ8570755.1"/>
    </source>
</evidence>
<keyword evidence="2" id="KW-1185">Reference proteome</keyword>
<organism evidence="1 2">
    <name type="scientific">Microbaculum marinum</name>
    <dbReference type="NCBI Taxonomy" id="1764581"/>
    <lineage>
        <taxon>Bacteria</taxon>
        <taxon>Pseudomonadati</taxon>
        <taxon>Pseudomonadota</taxon>
        <taxon>Alphaproteobacteria</taxon>
        <taxon>Hyphomicrobiales</taxon>
        <taxon>Tepidamorphaceae</taxon>
        <taxon>Microbaculum</taxon>
    </lineage>
</organism>
<dbReference type="EMBL" id="JAZHOF010000002">
    <property type="protein sequence ID" value="MEJ8570755.1"/>
    <property type="molecule type" value="Genomic_DNA"/>
</dbReference>
<evidence type="ECO:0000313" key="2">
    <source>
        <dbReference type="Proteomes" id="UP001378188"/>
    </source>
</evidence>
<dbReference type="Proteomes" id="UP001378188">
    <property type="component" value="Unassembled WGS sequence"/>
</dbReference>
<sequence length="80" mass="8775">MTNSTRSNDQTSAPTGPLDAFIARKMEIEAMLERLSALCDDHFDVLPDDVNWGHVGTLDHYAARLREISDSAFGEGEHAG</sequence>
<gene>
    <name evidence="1" type="ORF">V3328_04680</name>
</gene>
<comment type="caution">
    <text evidence="1">The sequence shown here is derived from an EMBL/GenBank/DDBJ whole genome shotgun (WGS) entry which is preliminary data.</text>
</comment>
<dbReference type="AlphaFoldDB" id="A0AAW9RR67"/>